<feature type="transmembrane region" description="Helical" evidence="1">
    <location>
        <begin position="138"/>
        <end position="162"/>
    </location>
</feature>
<protein>
    <recommendedName>
        <fullName evidence="4">Glycosyltransferase RgtA/B/C/D-like domain-containing protein</fullName>
    </recommendedName>
</protein>
<feature type="transmembrane region" description="Helical" evidence="1">
    <location>
        <begin position="308"/>
        <end position="327"/>
    </location>
</feature>
<evidence type="ECO:0000256" key="1">
    <source>
        <dbReference type="SAM" id="Phobius"/>
    </source>
</evidence>
<feature type="transmembrane region" description="Helical" evidence="1">
    <location>
        <begin position="223"/>
        <end position="242"/>
    </location>
</feature>
<dbReference type="EMBL" id="BAABJX010000029">
    <property type="protein sequence ID" value="GAA4833960.1"/>
    <property type="molecule type" value="Genomic_DNA"/>
</dbReference>
<keyword evidence="3" id="KW-1185">Reference proteome</keyword>
<organism evidence="2 3">
    <name type="scientific">Algivirga pacifica</name>
    <dbReference type="NCBI Taxonomy" id="1162670"/>
    <lineage>
        <taxon>Bacteria</taxon>
        <taxon>Pseudomonadati</taxon>
        <taxon>Bacteroidota</taxon>
        <taxon>Cytophagia</taxon>
        <taxon>Cytophagales</taxon>
        <taxon>Flammeovirgaceae</taxon>
        <taxon>Algivirga</taxon>
    </lineage>
</organism>
<keyword evidence="1" id="KW-0472">Membrane</keyword>
<reference evidence="3" key="1">
    <citation type="journal article" date="2019" name="Int. J. Syst. Evol. Microbiol.">
        <title>The Global Catalogue of Microorganisms (GCM) 10K type strain sequencing project: providing services to taxonomists for standard genome sequencing and annotation.</title>
        <authorList>
            <consortium name="The Broad Institute Genomics Platform"/>
            <consortium name="The Broad Institute Genome Sequencing Center for Infectious Disease"/>
            <person name="Wu L."/>
            <person name="Ma J."/>
        </authorList>
    </citation>
    <scope>NUCLEOTIDE SEQUENCE [LARGE SCALE GENOMIC DNA]</scope>
    <source>
        <strain evidence="3">JCM 18326</strain>
    </source>
</reference>
<proteinExistence type="predicted"/>
<dbReference type="Proteomes" id="UP001500298">
    <property type="component" value="Unassembled WGS sequence"/>
</dbReference>
<comment type="caution">
    <text evidence="2">The sequence shown here is derived from an EMBL/GenBank/DDBJ whole genome shotgun (WGS) entry which is preliminary data.</text>
</comment>
<keyword evidence="1" id="KW-0812">Transmembrane</keyword>
<feature type="transmembrane region" description="Helical" evidence="1">
    <location>
        <begin position="55"/>
        <end position="72"/>
    </location>
</feature>
<evidence type="ECO:0000313" key="2">
    <source>
        <dbReference type="EMBL" id="GAA4833960.1"/>
    </source>
</evidence>
<evidence type="ECO:0008006" key="4">
    <source>
        <dbReference type="Google" id="ProtNLM"/>
    </source>
</evidence>
<feature type="transmembrane region" description="Helical" evidence="1">
    <location>
        <begin position="277"/>
        <end position="296"/>
    </location>
</feature>
<feature type="transmembrane region" description="Helical" evidence="1">
    <location>
        <begin position="92"/>
        <end position="118"/>
    </location>
</feature>
<accession>A0ABP9DDV3</accession>
<sequence length="438" mass="51243">MINGTTETLTEISWFTIGEALAMGKNMYSEVWDNTGPLAAGIYWLVDLIFGKSQLTYQILAILFVMHQAYIFNVNMLRNEVYNQKTYLPAMLYCVFMSLSFDFFTLSPPLIALSFLLSALRIVIRLDNRSLDKEVFNIGFYSGIAALIYIPSILFLGMFLFSLAVFRISSIRKLFISVYGFFFVIAIYLLYAFFNDSLQGFLEMYVYTYFTFPTHEYFSYGDLLQIGIIPAVLLILTILRTLTDFRFVNFQVSCQQILIIWAITATLNLFFTDQLTPYQLILFVPPLSFFVGHYLLLQKKKFFRELSFTIMLVATIGGMYVHYYQFIPKLRKLDYSQYFSKGASVQNKRILVLGEHMDDYQGNTLATRYFHWNISEKHFNKLNNYAIISDIYEELKAHEPEVILDHKNMAPKLFKLIPELGNRYERDKTYPNQYHLIK</sequence>
<name>A0ABP9DDV3_9BACT</name>
<evidence type="ECO:0000313" key="3">
    <source>
        <dbReference type="Proteomes" id="UP001500298"/>
    </source>
</evidence>
<feature type="transmembrane region" description="Helical" evidence="1">
    <location>
        <begin position="254"/>
        <end position="271"/>
    </location>
</feature>
<feature type="transmembrane region" description="Helical" evidence="1">
    <location>
        <begin position="174"/>
        <end position="194"/>
    </location>
</feature>
<gene>
    <name evidence="2" type="ORF">GCM10023331_18960</name>
</gene>
<keyword evidence="1" id="KW-1133">Transmembrane helix</keyword>